<name>Q1D011_MYXXD</name>
<gene>
    <name evidence="3" type="ordered locus">MXAN_5875</name>
</gene>
<dbReference type="Pfam" id="PF13485">
    <property type="entry name" value="Peptidase_MA_2"/>
    <property type="match status" value="1"/>
</dbReference>
<dbReference type="STRING" id="246197.MXAN_5875"/>
<dbReference type="OrthoDB" id="9787613at2"/>
<dbReference type="InterPro" id="IPR027268">
    <property type="entry name" value="Peptidase_M4/M1_CTD_sf"/>
</dbReference>
<feature type="domain" description="Peptidase MA-like" evidence="2">
    <location>
        <begin position="284"/>
        <end position="469"/>
    </location>
</feature>
<evidence type="ECO:0000259" key="2">
    <source>
        <dbReference type="Pfam" id="PF13485"/>
    </source>
</evidence>
<proteinExistence type="predicted"/>
<dbReference type="SUPFAM" id="SSF48452">
    <property type="entry name" value="TPR-like"/>
    <property type="match status" value="1"/>
</dbReference>
<protein>
    <recommendedName>
        <fullName evidence="2">Peptidase MA-like domain-containing protein</fullName>
    </recommendedName>
</protein>
<feature type="compositionally biased region" description="Polar residues" evidence="1">
    <location>
        <begin position="211"/>
        <end position="228"/>
    </location>
</feature>
<dbReference type="eggNOG" id="COG0308">
    <property type="taxonomic scope" value="Bacteria"/>
</dbReference>
<evidence type="ECO:0000256" key="1">
    <source>
        <dbReference type="SAM" id="MobiDB-lite"/>
    </source>
</evidence>
<reference evidence="3 4" key="1">
    <citation type="journal article" date="2006" name="Proc. Natl. Acad. Sci. U.S.A.">
        <title>Evolution of sensory complexity recorded in a myxobacterial genome.</title>
        <authorList>
            <person name="Goldman B.S."/>
            <person name="Nierman W.C."/>
            <person name="Kaiser D."/>
            <person name="Slater S.C."/>
            <person name="Durkin A.S."/>
            <person name="Eisen J.A."/>
            <person name="Ronning C.M."/>
            <person name="Barbazuk W.B."/>
            <person name="Blanchard M."/>
            <person name="Field C."/>
            <person name="Halling C."/>
            <person name="Hinkle G."/>
            <person name="Iartchuk O."/>
            <person name="Kim H.S."/>
            <person name="Mackenzie C."/>
            <person name="Madupu R."/>
            <person name="Miller N."/>
            <person name="Shvartsbeyn A."/>
            <person name="Sullivan S.A."/>
            <person name="Vaudin M."/>
            <person name="Wiegand R."/>
            <person name="Kaplan H.B."/>
        </authorList>
    </citation>
    <scope>NUCLEOTIDE SEQUENCE [LARGE SCALE GENOMIC DNA]</scope>
    <source>
        <strain evidence="4">DK1622</strain>
    </source>
</reference>
<accession>Q1D011</accession>
<organism evidence="3 4">
    <name type="scientific">Myxococcus xanthus (strain DK1622)</name>
    <dbReference type="NCBI Taxonomy" id="246197"/>
    <lineage>
        <taxon>Bacteria</taxon>
        <taxon>Pseudomonadati</taxon>
        <taxon>Myxococcota</taxon>
        <taxon>Myxococcia</taxon>
        <taxon>Myxococcales</taxon>
        <taxon>Cystobacterineae</taxon>
        <taxon>Myxococcaceae</taxon>
        <taxon>Myxococcus</taxon>
    </lineage>
</organism>
<dbReference type="KEGG" id="mxa:MXAN_5875"/>
<keyword evidence="4" id="KW-1185">Reference proteome</keyword>
<dbReference type="HOGENOM" id="CLU_573441_0_0_7"/>
<dbReference type="Gene3D" id="1.25.40.10">
    <property type="entry name" value="Tetratricopeptide repeat domain"/>
    <property type="match status" value="1"/>
</dbReference>
<dbReference type="EMBL" id="CP000113">
    <property type="protein sequence ID" value="ABF92578.1"/>
    <property type="molecule type" value="Genomic_DNA"/>
</dbReference>
<dbReference type="InterPro" id="IPR039568">
    <property type="entry name" value="Peptidase_MA-like_dom"/>
</dbReference>
<dbReference type="Gene3D" id="1.10.390.10">
    <property type="entry name" value="Neutral Protease Domain 2"/>
    <property type="match status" value="1"/>
</dbReference>
<dbReference type="Proteomes" id="UP000002402">
    <property type="component" value="Chromosome"/>
</dbReference>
<dbReference type="InterPro" id="IPR011990">
    <property type="entry name" value="TPR-like_helical_dom_sf"/>
</dbReference>
<evidence type="ECO:0000313" key="4">
    <source>
        <dbReference type="Proteomes" id="UP000002402"/>
    </source>
</evidence>
<dbReference type="AlphaFoldDB" id="Q1D011"/>
<sequence>MSGDTQGMSPAALLSALLLTAAPSSPGQKAKSLAASRAWEELYLAFSAGEASDVPTPQRGTVATALQKGCEALKDEDPVMAYSLGERATVYEESAGALRCLARAARKTDQRATAEAALRKGLAQYPKDGAFGLELGRLLMEEQDAAGAVAALEKVPAKSKEAAEAKRLLVQARAKTTEETAARREAERLELRMNGATSGRPTVMVETQPTVAGQGRGSTRSASLNYESGTGADGMRTRSNSRFVIRYFNNDRDFGQRAEYEGRIVAALDEAYDFTRSMLGEVRHAPVDIILYTLAEFQTHFGAARARTVAGLYSDNAIRINDAAELTPQTKATLVHEYVHAALDELCGGYGNNLPVWLNEGLAEYVEWRYMGGEDPERSVRNYMARAAKANSLPKLAQMEGSSLIMQRNPTVAYATSAVAVRELVKRGGTGRFLTMVREVGQGRPIDEALTEHYGKTRASLDEDVRAALQ</sequence>
<evidence type="ECO:0000313" key="3">
    <source>
        <dbReference type="EMBL" id="ABF92578.1"/>
    </source>
</evidence>
<feature type="region of interest" description="Disordered" evidence="1">
    <location>
        <begin position="211"/>
        <end position="233"/>
    </location>
</feature>
<dbReference type="EnsemblBacteria" id="ABF92578">
    <property type="protein sequence ID" value="ABF92578"/>
    <property type="gene ID" value="MXAN_5875"/>
</dbReference>